<keyword evidence="5 6" id="KW-0687">Ribonucleoprotein</keyword>
<dbReference type="InterPro" id="IPR018130">
    <property type="entry name" value="Ribosomal_uS2_CS"/>
</dbReference>
<dbReference type="InterPro" id="IPR005707">
    <property type="entry name" value="Ribosomal_uS2_euk/arc"/>
</dbReference>
<evidence type="ECO:0000313" key="10">
    <source>
        <dbReference type="EMBL" id="RYR74491.1"/>
    </source>
</evidence>
<dbReference type="FunFam" id="3.40.50.10490:FF:000017">
    <property type="entry name" value="40S ribosomal protein SA"/>
    <property type="match status" value="2"/>
</dbReference>
<dbReference type="Pfam" id="PF00318">
    <property type="entry name" value="Ribosomal_S2"/>
    <property type="match status" value="2"/>
</dbReference>
<dbReference type="STRING" id="3818.A0A445EGE9"/>
<feature type="region of interest" description="Disordered" evidence="8">
    <location>
        <begin position="911"/>
        <end position="930"/>
    </location>
</feature>
<dbReference type="GO" id="GO:0006412">
    <property type="term" value="P:translation"/>
    <property type="evidence" value="ECO:0007669"/>
    <property type="project" value="UniProtKB-UniRule"/>
</dbReference>
<evidence type="ECO:0000256" key="2">
    <source>
        <dbReference type="ARBA" id="ARBA00006242"/>
    </source>
</evidence>
<evidence type="ECO:0000256" key="3">
    <source>
        <dbReference type="ARBA" id="ARBA00022490"/>
    </source>
</evidence>
<dbReference type="SMART" id="SM00443">
    <property type="entry name" value="G_patch"/>
    <property type="match status" value="1"/>
</dbReference>
<dbReference type="GO" id="GO:0003735">
    <property type="term" value="F:structural constituent of ribosome"/>
    <property type="evidence" value="ECO:0007669"/>
    <property type="project" value="UniProtKB-UniRule"/>
</dbReference>
<dbReference type="Pfam" id="PF01585">
    <property type="entry name" value="G-patch"/>
    <property type="match status" value="1"/>
</dbReference>
<comment type="subcellular location">
    <subcellularLocation>
        <location evidence="1 6">Cytoplasm</location>
    </subcellularLocation>
</comment>
<name>A0A445EGE9_ARAHY</name>
<dbReference type="Proteomes" id="UP000289738">
    <property type="component" value="Chromosome A02"/>
</dbReference>
<keyword evidence="3 6" id="KW-0963">Cytoplasm</keyword>
<sequence>MVTSAAATTAAAPCQLSQKKQDIQMMLAAEVHLRTKNCDFQMERYVFKYRNGGIYIINIGKTWAKLQLADRIIIAIENPQDIIVQSARPYGQRDVLKFAQYTGANAIAGRHTPGTFTNEMQTSYNEPRLRILTDPKTDHQPIKKGALGNIPTIAFYDTDSPMPYVDVGIPVNNKEKHSIGCLFWLLAWMVLQMRGTICPGLKRDVMRPSNKRRRNYQLPQNMPFKILVLLALPASPQLMGNGGLLQLNNPGLNQFLSNPLQLLLLQDAVLLYPQLQVIGNQFQLHRHPFLHLEVLLPLPIKEGALGNIPTIALCDTNSPMRYVNVGIPANNKGKHSIGCLFWLLARMVLQMRDIYIINLGKTWEKLQLAARIIVAIENPQDIIVQSARPYGQRAVLKFEQYTSANAIVGRHTPGTFTNQMQTSYNKPRLLILIDPRTDHQPIKEGALGNIPTIAFCDTDFPMCYVDIGIPANNKKKHSIGCLFWLLARMVLQMKGTICLGLNWDVMVDLFFYREPEEAKQQEEEELPAAPEYAIQDFGAAGIAGFPAADGEWEAVTAEQSWTEPSLYHPSPSDFGLQKVKFGLAHNTQHIVRLQHLFLVLIEEDRRVVVSLPRRCTRRRPCVQPAATGLRELAWRHRRCRPAPNPPLFAVRVLPTSSRSRHSPLQVLAASFSVSIPRKDRHQEWWWISHDWRGSTEPPNSTISAADGGSDGVSTHPCYRSTMGFSLPRRESADVGAAPRIVIRVRRLPRKKPPSVLPSRISFCLQISWVRHRRIKPRSIPCSPHNTSTTRLIWLESEKLEAAGVVDDRARLHKFCCKLLKFLLISGKKDPPISSSKNKLKTLSWQERRKLERDRKQKEEDEQTLAKVEAPIPQSNIGFKLLKQMGYTSGAALGKEGLGRAEPVGIEIRRSRAGIGLDDPHKEKRKKEEIIAERKRRKEEDLMQDFGLRQK</sequence>
<comment type="caution">
    <text evidence="10">The sequence shown here is derived from an EMBL/GenBank/DDBJ whole genome shotgun (WGS) entry which is preliminary data.</text>
</comment>
<dbReference type="PROSITE" id="PS50174">
    <property type="entry name" value="G_PATCH"/>
    <property type="match status" value="1"/>
</dbReference>
<evidence type="ECO:0000256" key="5">
    <source>
        <dbReference type="ARBA" id="ARBA00023274"/>
    </source>
</evidence>
<evidence type="ECO:0000256" key="8">
    <source>
        <dbReference type="SAM" id="MobiDB-lite"/>
    </source>
</evidence>
<dbReference type="GO" id="GO:0022627">
    <property type="term" value="C:cytosolic small ribosomal subunit"/>
    <property type="evidence" value="ECO:0007669"/>
    <property type="project" value="UniProtKB-UniRule"/>
</dbReference>
<dbReference type="PANTHER" id="PTHR11489">
    <property type="entry name" value="40S RIBOSOMAL PROTEIN SA"/>
    <property type="match status" value="1"/>
</dbReference>
<dbReference type="GO" id="GO:0000028">
    <property type="term" value="P:ribosomal small subunit assembly"/>
    <property type="evidence" value="ECO:0007669"/>
    <property type="project" value="UniProtKB-UniRule"/>
</dbReference>
<comment type="subunit">
    <text evidence="6">Component of the small ribosomal subunit. Mature ribosomes consist of a small (40S) and a large (60S) subunit. The 40S subunit contains about 33 different proteins and 1 molecule of RNA (18S). The 60S subunit contains about 49 different proteins and 3 molecules of RNA (25S, 5.8S and 5S). Interacts with ribosomal protein S21.</text>
</comment>
<dbReference type="NCBIfam" id="TIGR01012">
    <property type="entry name" value="uS2_euk_arch"/>
    <property type="match status" value="2"/>
</dbReference>
<dbReference type="Gene3D" id="3.40.50.10490">
    <property type="entry name" value="Glucose-6-phosphate isomerase like protein, domain 1"/>
    <property type="match status" value="3"/>
</dbReference>
<keyword evidence="11" id="KW-1185">Reference proteome</keyword>
<dbReference type="InterPro" id="IPR000467">
    <property type="entry name" value="G_patch_dom"/>
</dbReference>
<evidence type="ECO:0000256" key="7">
    <source>
        <dbReference type="RuleBase" id="RU003631"/>
    </source>
</evidence>
<gene>
    <name evidence="10" type="ORF">Ahy_A02g009225</name>
</gene>
<evidence type="ECO:0000256" key="4">
    <source>
        <dbReference type="ARBA" id="ARBA00022980"/>
    </source>
</evidence>
<evidence type="ECO:0000256" key="1">
    <source>
        <dbReference type="ARBA" id="ARBA00004496"/>
    </source>
</evidence>
<reference evidence="10 11" key="1">
    <citation type="submission" date="2019-01" db="EMBL/GenBank/DDBJ databases">
        <title>Sequencing of cultivated peanut Arachis hypogaea provides insights into genome evolution and oil improvement.</title>
        <authorList>
            <person name="Chen X."/>
        </authorList>
    </citation>
    <scope>NUCLEOTIDE SEQUENCE [LARGE SCALE GENOMIC DNA]</scope>
    <source>
        <strain evidence="11">cv. Fuhuasheng</strain>
        <tissue evidence="10">Leaves</tissue>
    </source>
</reference>
<protein>
    <recommendedName>
        <fullName evidence="6">Small ribosomal subunit protein uS2</fullName>
    </recommendedName>
</protein>
<dbReference type="AlphaFoldDB" id="A0A445EGE9"/>
<proteinExistence type="inferred from homology"/>
<dbReference type="InterPro" id="IPR027498">
    <property type="entry name" value="Ribosomal_uS2_euk"/>
</dbReference>
<feature type="compositionally biased region" description="Basic and acidic residues" evidence="8">
    <location>
        <begin position="917"/>
        <end position="930"/>
    </location>
</feature>
<dbReference type="PROSITE" id="PS00963">
    <property type="entry name" value="RIBOSOMAL_S2_2"/>
    <property type="match status" value="1"/>
</dbReference>
<dbReference type="EMBL" id="SDMP01000002">
    <property type="protein sequence ID" value="RYR74491.1"/>
    <property type="molecule type" value="Genomic_DNA"/>
</dbReference>
<dbReference type="CDD" id="cd01425">
    <property type="entry name" value="RPS2"/>
    <property type="match status" value="2"/>
</dbReference>
<comment type="function">
    <text evidence="6">Required for the assembly and/or stability of the 40S ribosomal subunit. Required for the processing of the 20S rRNA-precursor to mature 18S rRNA in a late step of the maturation of 40S ribosomal subunits.</text>
</comment>
<dbReference type="GO" id="GO:0003676">
    <property type="term" value="F:nucleic acid binding"/>
    <property type="evidence" value="ECO:0007669"/>
    <property type="project" value="InterPro"/>
</dbReference>
<keyword evidence="4 6" id="KW-0689">Ribosomal protein</keyword>
<dbReference type="InterPro" id="IPR001865">
    <property type="entry name" value="Ribosomal_uS2"/>
</dbReference>
<dbReference type="SUPFAM" id="SSF52313">
    <property type="entry name" value="Ribosomal protein S2"/>
    <property type="match status" value="3"/>
</dbReference>
<evidence type="ECO:0000313" key="11">
    <source>
        <dbReference type="Proteomes" id="UP000289738"/>
    </source>
</evidence>
<evidence type="ECO:0000256" key="6">
    <source>
        <dbReference type="HAMAP-Rule" id="MF_03015"/>
    </source>
</evidence>
<dbReference type="PRINTS" id="PR00395">
    <property type="entry name" value="RIBOSOMALS2"/>
</dbReference>
<accession>A0A445EGE9</accession>
<comment type="similarity">
    <text evidence="2 6 7">Belongs to the universal ribosomal protein uS2 family.</text>
</comment>
<evidence type="ECO:0000259" key="9">
    <source>
        <dbReference type="PROSITE" id="PS50174"/>
    </source>
</evidence>
<feature type="domain" description="G-patch" evidence="9">
    <location>
        <begin position="873"/>
        <end position="919"/>
    </location>
</feature>
<organism evidence="10 11">
    <name type="scientific">Arachis hypogaea</name>
    <name type="common">Peanut</name>
    <dbReference type="NCBI Taxonomy" id="3818"/>
    <lineage>
        <taxon>Eukaryota</taxon>
        <taxon>Viridiplantae</taxon>
        <taxon>Streptophyta</taxon>
        <taxon>Embryophyta</taxon>
        <taxon>Tracheophyta</taxon>
        <taxon>Spermatophyta</taxon>
        <taxon>Magnoliopsida</taxon>
        <taxon>eudicotyledons</taxon>
        <taxon>Gunneridae</taxon>
        <taxon>Pentapetalae</taxon>
        <taxon>rosids</taxon>
        <taxon>fabids</taxon>
        <taxon>Fabales</taxon>
        <taxon>Fabaceae</taxon>
        <taxon>Papilionoideae</taxon>
        <taxon>50 kb inversion clade</taxon>
        <taxon>dalbergioids sensu lato</taxon>
        <taxon>Dalbergieae</taxon>
        <taxon>Pterocarpus clade</taxon>
        <taxon>Arachis</taxon>
    </lineage>
</organism>
<dbReference type="InterPro" id="IPR023591">
    <property type="entry name" value="Ribosomal_uS2_flav_dom_sf"/>
</dbReference>
<dbReference type="HAMAP" id="MF_03015">
    <property type="entry name" value="Ribosomal_S2_euk"/>
    <property type="match status" value="2"/>
</dbReference>